<comment type="caution">
    <text evidence="2">The sequence shown here is derived from an EMBL/GenBank/DDBJ whole genome shotgun (WGS) entry which is preliminary data.</text>
</comment>
<evidence type="ECO:0000313" key="1">
    <source>
        <dbReference type="EMBL" id="GMN21265.1"/>
    </source>
</evidence>
<dbReference type="EMBL" id="BTGU01003990">
    <property type="protein sequence ID" value="GMN21271.1"/>
    <property type="molecule type" value="Genomic_DNA"/>
</dbReference>
<accession>A0AA87Z413</accession>
<sequence length="29" mass="3413">MVLAFLSLEEALRNVVAKTWFLCLVNLYR</sequence>
<name>A0AA87Z413_FICCA</name>
<dbReference type="AlphaFoldDB" id="A0AA87Z413"/>
<proteinExistence type="predicted"/>
<evidence type="ECO:0000313" key="3">
    <source>
        <dbReference type="Proteomes" id="UP001187192"/>
    </source>
</evidence>
<evidence type="ECO:0000313" key="2">
    <source>
        <dbReference type="EMBL" id="GMN21271.1"/>
    </source>
</evidence>
<dbReference type="Proteomes" id="UP001187192">
    <property type="component" value="Unassembled WGS sequence"/>
</dbReference>
<gene>
    <name evidence="1" type="ORF">TIFTF001_045471</name>
    <name evidence="2" type="ORF">TIFTF001_045472</name>
</gene>
<dbReference type="EMBL" id="BTGU01003989">
    <property type="protein sequence ID" value="GMN21265.1"/>
    <property type="molecule type" value="Genomic_DNA"/>
</dbReference>
<keyword evidence="3" id="KW-1185">Reference proteome</keyword>
<organism evidence="2 3">
    <name type="scientific">Ficus carica</name>
    <name type="common">Common fig</name>
    <dbReference type="NCBI Taxonomy" id="3494"/>
    <lineage>
        <taxon>Eukaryota</taxon>
        <taxon>Viridiplantae</taxon>
        <taxon>Streptophyta</taxon>
        <taxon>Embryophyta</taxon>
        <taxon>Tracheophyta</taxon>
        <taxon>Spermatophyta</taxon>
        <taxon>Magnoliopsida</taxon>
        <taxon>eudicotyledons</taxon>
        <taxon>Gunneridae</taxon>
        <taxon>Pentapetalae</taxon>
        <taxon>rosids</taxon>
        <taxon>fabids</taxon>
        <taxon>Rosales</taxon>
        <taxon>Moraceae</taxon>
        <taxon>Ficeae</taxon>
        <taxon>Ficus</taxon>
    </lineage>
</organism>
<protein>
    <submittedName>
        <fullName evidence="2">Uncharacterized protein</fullName>
    </submittedName>
</protein>
<reference evidence="2" key="1">
    <citation type="submission" date="2023-07" db="EMBL/GenBank/DDBJ databases">
        <title>draft genome sequence of fig (Ficus carica).</title>
        <authorList>
            <person name="Takahashi T."/>
            <person name="Nishimura K."/>
        </authorList>
    </citation>
    <scope>NUCLEOTIDE SEQUENCE</scope>
</reference>